<proteinExistence type="predicted"/>
<evidence type="ECO:0000313" key="3">
    <source>
        <dbReference type="Proteomes" id="UP000030013"/>
    </source>
</evidence>
<keyword evidence="1" id="KW-1133">Transmembrane helix</keyword>
<dbReference type="EMBL" id="AVPL01000058">
    <property type="protein sequence ID" value="KGN39992.1"/>
    <property type="molecule type" value="Genomic_DNA"/>
</dbReference>
<dbReference type="AlphaFoldDB" id="A0A0A0JVD0"/>
<sequence length="130" mass="13931">MADRGGVPARVRVTSSRRSAVAGRSRPLATDLDEQTELGDVYLAGLMRAQLRLSLSVLSALVLAVAGFSVLLIAVPAARTTVLFGLPLPWLVLGVAIYPATWLTARTYVRQAERIEAEFADVVSPRSEPS</sequence>
<keyword evidence="3" id="KW-1185">Reference proteome</keyword>
<accession>A0A0A0JVD0</accession>
<keyword evidence="1" id="KW-0812">Transmembrane</keyword>
<feature type="transmembrane region" description="Helical" evidence="1">
    <location>
        <begin position="53"/>
        <end position="75"/>
    </location>
</feature>
<dbReference type="OrthoDB" id="5186135at2"/>
<comment type="caution">
    <text evidence="2">The sequence shown here is derived from an EMBL/GenBank/DDBJ whole genome shotgun (WGS) entry which is preliminary data.</text>
</comment>
<organism evidence="2 3">
    <name type="scientific">Knoellia aerolata DSM 18566</name>
    <dbReference type="NCBI Taxonomy" id="1385519"/>
    <lineage>
        <taxon>Bacteria</taxon>
        <taxon>Bacillati</taxon>
        <taxon>Actinomycetota</taxon>
        <taxon>Actinomycetes</taxon>
        <taxon>Micrococcales</taxon>
        <taxon>Intrasporangiaceae</taxon>
        <taxon>Knoellia</taxon>
    </lineage>
</organism>
<dbReference type="STRING" id="1385519.N801_16885"/>
<feature type="transmembrane region" description="Helical" evidence="1">
    <location>
        <begin position="87"/>
        <end position="105"/>
    </location>
</feature>
<reference evidence="2 3" key="1">
    <citation type="submission" date="2013-08" db="EMBL/GenBank/DDBJ databases">
        <title>The genome sequence of Knoellia aerolata.</title>
        <authorList>
            <person name="Zhu W."/>
            <person name="Wang G."/>
        </authorList>
    </citation>
    <scope>NUCLEOTIDE SEQUENCE [LARGE SCALE GENOMIC DNA]</scope>
    <source>
        <strain evidence="2 3">DSM 18566</strain>
    </source>
</reference>
<gene>
    <name evidence="2" type="ORF">N801_16885</name>
</gene>
<name>A0A0A0JVD0_9MICO</name>
<dbReference type="RefSeq" id="WP_035939867.1">
    <property type="nucleotide sequence ID" value="NZ_AVPL01000058.1"/>
</dbReference>
<evidence type="ECO:0000313" key="2">
    <source>
        <dbReference type="EMBL" id="KGN39992.1"/>
    </source>
</evidence>
<evidence type="ECO:0000256" key="1">
    <source>
        <dbReference type="SAM" id="Phobius"/>
    </source>
</evidence>
<dbReference type="Proteomes" id="UP000030013">
    <property type="component" value="Unassembled WGS sequence"/>
</dbReference>
<dbReference type="eggNOG" id="ENOG5032YM2">
    <property type="taxonomic scope" value="Bacteria"/>
</dbReference>
<keyword evidence="1" id="KW-0472">Membrane</keyword>
<protein>
    <submittedName>
        <fullName evidence="2">Uncharacterized protein</fullName>
    </submittedName>
</protein>